<dbReference type="FunFam" id="3.40.50.300:FF:000983">
    <property type="entry name" value="Rho family GTPase"/>
    <property type="match status" value="1"/>
</dbReference>
<dbReference type="PROSITE" id="PS51420">
    <property type="entry name" value="RHO"/>
    <property type="match status" value="1"/>
</dbReference>
<keyword evidence="9" id="KW-0636">Prenylation</keyword>
<dbReference type="GO" id="GO:0005886">
    <property type="term" value="C:plasma membrane"/>
    <property type="evidence" value="ECO:0007669"/>
    <property type="project" value="UniProtKB-SubCell"/>
</dbReference>
<dbReference type="AlphaFoldDB" id="A0A068RY02"/>
<comment type="similarity">
    <text evidence="2">Belongs to the small GTPase superfamily. Rho family.</text>
</comment>
<keyword evidence="8" id="KW-0449">Lipoprotein</keyword>
<keyword evidence="5" id="KW-0547">Nucleotide-binding</keyword>
<accession>A0A068RY02</accession>
<dbReference type="NCBIfam" id="TIGR00231">
    <property type="entry name" value="small_GTP"/>
    <property type="match status" value="1"/>
</dbReference>
<dbReference type="InterPro" id="IPR027417">
    <property type="entry name" value="P-loop_NTPase"/>
</dbReference>
<dbReference type="SMART" id="SM00176">
    <property type="entry name" value="RAN"/>
    <property type="match status" value="1"/>
</dbReference>
<evidence type="ECO:0000313" key="10">
    <source>
        <dbReference type="EMBL" id="CDH54610.1"/>
    </source>
</evidence>
<comment type="caution">
    <text evidence="10">The sequence shown here is derived from an EMBL/GenBank/DDBJ whole genome shotgun (WGS) entry which is preliminary data.</text>
</comment>
<dbReference type="InterPro" id="IPR003578">
    <property type="entry name" value="Small_GTPase_Rho"/>
</dbReference>
<evidence type="ECO:0000256" key="7">
    <source>
        <dbReference type="ARBA" id="ARBA00023136"/>
    </source>
</evidence>
<dbReference type="Pfam" id="PF00071">
    <property type="entry name" value="Ras"/>
    <property type="match status" value="1"/>
</dbReference>
<dbReference type="InterPro" id="IPR001806">
    <property type="entry name" value="Small_GTPase"/>
</dbReference>
<evidence type="ECO:0000313" key="11">
    <source>
        <dbReference type="Proteomes" id="UP000027586"/>
    </source>
</evidence>
<dbReference type="SMART" id="SM00173">
    <property type="entry name" value="RAS"/>
    <property type="match status" value="1"/>
</dbReference>
<dbReference type="PANTHER" id="PTHR24072">
    <property type="entry name" value="RHO FAMILY GTPASE"/>
    <property type="match status" value="1"/>
</dbReference>
<keyword evidence="7" id="KW-0472">Membrane</keyword>
<keyword evidence="3" id="KW-1003">Cell membrane</keyword>
<evidence type="ECO:0000256" key="2">
    <source>
        <dbReference type="ARBA" id="ARBA00010142"/>
    </source>
</evidence>
<sequence length="194" mass="21697">MTRVARKKLVVVGDGGCGKTSLLVVYKRGAFPERYVPTVFENYIASVQLDNKTIQLALWDTAGQEDYDRLRPLSYPETDVVLICFAIDQRTSFTNVQDRWLPEVTHFCEGVPKLLIGTKIDLRDNATRIAQLNALGSQLITYEQGERLAKEIGAKYHECSAMLNKNVNEVIEAATRAAMSGGIMKLQKKLCTLL</sequence>
<dbReference type="EMBL" id="CBTN010000024">
    <property type="protein sequence ID" value="CDH54610.1"/>
    <property type="molecule type" value="Genomic_DNA"/>
</dbReference>
<dbReference type="SUPFAM" id="SSF52540">
    <property type="entry name" value="P-loop containing nucleoside triphosphate hydrolases"/>
    <property type="match status" value="1"/>
</dbReference>
<evidence type="ECO:0000256" key="5">
    <source>
        <dbReference type="ARBA" id="ARBA00022741"/>
    </source>
</evidence>
<dbReference type="GO" id="GO:0007264">
    <property type="term" value="P:small GTPase-mediated signal transduction"/>
    <property type="evidence" value="ECO:0007669"/>
    <property type="project" value="InterPro"/>
</dbReference>
<name>A0A068RY02_9FUNG</name>
<keyword evidence="4" id="KW-0488">Methylation</keyword>
<dbReference type="GO" id="GO:0003924">
    <property type="term" value="F:GTPase activity"/>
    <property type="evidence" value="ECO:0007669"/>
    <property type="project" value="InterPro"/>
</dbReference>
<dbReference type="Proteomes" id="UP000027586">
    <property type="component" value="Unassembled WGS sequence"/>
</dbReference>
<dbReference type="PROSITE" id="PS51421">
    <property type="entry name" value="RAS"/>
    <property type="match status" value="1"/>
</dbReference>
<evidence type="ECO:0000256" key="8">
    <source>
        <dbReference type="ARBA" id="ARBA00023288"/>
    </source>
</evidence>
<keyword evidence="6" id="KW-0342">GTP-binding</keyword>
<protein>
    <submittedName>
        <fullName evidence="10">Rho gtpase rho1</fullName>
    </submittedName>
</protein>
<evidence type="ECO:0000256" key="6">
    <source>
        <dbReference type="ARBA" id="ARBA00023134"/>
    </source>
</evidence>
<proteinExistence type="inferred from homology"/>
<dbReference type="SMART" id="SM00175">
    <property type="entry name" value="RAB"/>
    <property type="match status" value="1"/>
</dbReference>
<evidence type="ECO:0000256" key="9">
    <source>
        <dbReference type="ARBA" id="ARBA00023289"/>
    </source>
</evidence>
<dbReference type="Gene3D" id="3.40.50.300">
    <property type="entry name" value="P-loop containing nucleotide triphosphate hydrolases"/>
    <property type="match status" value="1"/>
</dbReference>
<evidence type="ECO:0000256" key="4">
    <source>
        <dbReference type="ARBA" id="ARBA00022481"/>
    </source>
</evidence>
<dbReference type="SMART" id="SM00174">
    <property type="entry name" value="RHO"/>
    <property type="match status" value="1"/>
</dbReference>
<dbReference type="STRING" id="1263082.A0A068RY02"/>
<keyword evidence="11" id="KW-1185">Reference proteome</keyword>
<dbReference type="GO" id="GO:0005525">
    <property type="term" value="F:GTP binding"/>
    <property type="evidence" value="ECO:0007669"/>
    <property type="project" value="UniProtKB-KW"/>
</dbReference>
<dbReference type="InterPro" id="IPR005225">
    <property type="entry name" value="Small_GTP-bd"/>
</dbReference>
<evidence type="ECO:0000256" key="3">
    <source>
        <dbReference type="ARBA" id="ARBA00022475"/>
    </source>
</evidence>
<comment type="subcellular location">
    <subcellularLocation>
        <location evidence="1">Cell membrane</location>
        <topology evidence="1">Lipid-anchor</topology>
        <orientation evidence="1">Cytoplasmic side</orientation>
    </subcellularLocation>
</comment>
<dbReference type="OrthoDB" id="8830751at2759"/>
<reference evidence="10" key="1">
    <citation type="submission" date="2013-08" db="EMBL/GenBank/DDBJ databases">
        <title>Gene expansion shapes genome architecture in the human pathogen Lichtheimia corymbifera: an evolutionary genomics analysis in the ancient terrestrial Mucorales (Mucoromycotina).</title>
        <authorList>
            <person name="Schwartze V.U."/>
            <person name="Winter S."/>
            <person name="Shelest E."/>
            <person name="Marcet-Houben M."/>
            <person name="Horn F."/>
            <person name="Wehner S."/>
            <person name="Hoffmann K."/>
            <person name="Riege K."/>
            <person name="Sammeth M."/>
            <person name="Nowrousian M."/>
            <person name="Valiante V."/>
            <person name="Linde J."/>
            <person name="Jacobsen I.D."/>
            <person name="Marz M."/>
            <person name="Brakhage A.A."/>
            <person name="Gabaldon T."/>
            <person name="Bocker S."/>
            <person name="Voigt K."/>
        </authorList>
    </citation>
    <scope>NUCLEOTIDE SEQUENCE [LARGE SCALE GENOMIC DNA]</scope>
    <source>
        <strain evidence="10">FSU 9682</strain>
    </source>
</reference>
<dbReference type="PROSITE" id="PS51419">
    <property type="entry name" value="RAB"/>
    <property type="match status" value="1"/>
</dbReference>
<organism evidence="10 11">
    <name type="scientific">Lichtheimia corymbifera JMRC:FSU:9682</name>
    <dbReference type="NCBI Taxonomy" id="1263082"/>
    <lineage>
        <taxon>Eukaryota</taxon>
        <taxon>Fungi</taxon>
        <taxon>Fungi incertae sedis</taxon>
        <taxon>Mucoromycota</taxon>
        <taxon>Mucoromycotina</taxon>
        <taxon>Mucoromycetes</taxon>
        <taxon>Mucorales</taxon>
        <taxon>Lichtheimiaceae</taxon>
        <taxon>Lichtheimia</taxon>
    </lineage>
</organism>
<evidence type="ECO:0000256" key="1">
    <source>
        <dbReference type="ARBA" id="ARBA00004342"/>
    </source>
</evidence>
<gene>
    <name evidence="10" type="ORF">LCOR_05840.1</name>
</gene>
<dbReference type="VEuPathDB" id="FungiDB:LCOR_05840.1"/>
<dbReference type="PRINTS" id="PR00449">
    <property type="entry name" value="RASTRNSFRMNG"/>
</dbReference>